<dbReference type="EMBL" id="KV700151">
    <property type="protein sequence ID" value="OCF30398.1"/>
    <property type="molecule type" value="Genomic_DNA"/>
</dbReference>
<dbReference type="OrthoDB" id="1043111at2759"/>
<dbReference type="PANTHER" id="PTHR13169:SF0">
    <property type="entry name" value="UBIQUITIN-LIKE PROTEIN 3"/>
    <property type="match status" value="1"/>
</dbReference>
<organism evidence="3 4">
    <name type="scientific">Kwoniella heveanensis BCC8398</name>
    <dbReference type="NCBI Taxonomy" id="1296120"/>
    <lineage>
        <taxon>Eukaryota</taxon>
        <taxon>Fungi</taxon>
        <taxon>Dikarya</taxon>
        <taxon>Basidiomycota</taxon>
        <taxon>Agaricomycotina</taxon>
        <taxon>Tremellomycetes</taxon>
        <taxon>Tremellales</taxon>
        <taxon>Cryptococcaceae</taxon>
        <taxon>Kwoniella</taxon>
    </lineage>
</organism>
<dbReference type="SUPFAM" id="SSF54236">
    <property type="entry name" value="Ubiquitin-like"/>
    <property type="match status" value="1"/>
</dbReference>
<reference evidence="3 4" key="1">
    <citation type="submission" date="2013-07" db="EMBL/GenBank/DDBJ databases">
        <title>The Genome Sequence of Cryptococcus heveanensis BCC8398.</title>
        <authorList>
            <consortium name="The Broad Institute Genome Sequencing Platform"/>
            <person name="Cuomo C."/>
            <person name="Litvintseva A."/>
            <person name="Chen Y."/>
            <person name="Heitman J."/>
            <person name="Sun S."/>
            <person name="Springer D."/>
            <person name="Dromer F."/>
            <person name="Young S.K."/>
            <person name="Zeng Q."/>
            <person name="Gargeya S."/>
            <person name="Fitzgerald M."/>
            <person name="Abouelleil A."/>
            <person name="Alvarado L."/>
            <person name="Berlin A.M."/>
            <person name="Chapman S.B."/>
            <person name="Dewar J."/>
            <person name="Goldberg J."/>
            <person name="Griggs A."/>
            <person name="Gujja S."/>
            <person name="Hansen M."/>
            <person name="Howarth C."/>
            <person name="Imamovic A."/>
            <person name="Larimer J."/>
            <person name="McCowan C."/>
            <person name="Murphy C."/>
            <person name="Pearson M."/>
            <person name="Priest M."/>
            <person name="Roberts A."/>
            <person name="Saif S."/>
            <person name="Shea T."/>
            <person name="Sykes S."/>
            <person name="Wortman J."/>
            <person name="Nusbaum C."/>
            <person name="Birren B."/>
        </authorList>
    </citation>
    <scope>NUCLEOTIDE SEQUENCE [LARGE SCALE GENOMIC DNA]</scope>
    <source>
        <strain evidence="3 4">BCC8398</strain>
    </source>
</reference>
<dbReference type="InterPro" id="IPR000626">
    <property type="entry name" value="Ubiquitin-like_dom"/>
</dbReference>
<proteinExistence type="predicted"/>
<gene>
    <name evidence="3" type="ORF">I316_07966</name>
</gene>
<feature type="compositionally biased region" description="Pro residues" evidence="1">
    <location>
        <begin position="1"/>
        <end position="18"/>
    </location>
</feature>
<dbReference type="Pfam" id="PF13881">
    <property type="entry name" value="Rad60-SLD_2"/>
    <property type="match status" value="1"/>
</dbReference>
<accession>A0A1B9GHA5</accession>
<dbReference type="Gene3D" id="3.10.20.90">
    <property type="entry name" value="Phosphatidylinositol 3-kinase Catalytic Subunit, Chain A, domain 1"/>
    <property type="match status" value="1"/>
</dbReference>
<sequence length="187" mass="20139">MSTVSPQPPPARDPPPVAPALAEPVKDNAASASELPSHPLATTNGVEESPKANAPPVPKVHIKALIISGQSRMLSFEPELTVGRMKELIWNSWPSDWTDPAQPPSPSYLRILHAGRILQDDSTLSSNNLPVTDTPNTPTVVHIPVRSFSIRGEDTDPKKPGIIGRTTSHRSHRNDTDDTGGCKCIIM</sequence>
<dbReference type="InterPro" id="IPR039540">
    <property type="entry name" value="UBL3-like_ubiquitin_dom"/>
</dbReference>
<feature type="domain" description="Ubiquitin-like" evidence="2">
    <location>
        <begin position="60"/>
        <end position="129"/>
    </location>
</feature>
<dbReference type="STRING" id="1296120.A0A1B9GHA5"/>
<feature type="region of interest" description="Disordered" evidence="1">
    <location>
        <begin position="148"/>
        <end position="177"/>
    </location>
</feature>
<dbReference type="PROSITE" id="PS50053">
    <property type="entry name" value="UBIQUITIN_2"/>
    <property type="match status" value="1"/>
</dbReference>
<reference evidence="4" key="2">
    <citation type="submission" date="2013-12" db="EMBL/GenBank/DDBJ databases">
        <title>Evolution of pathogenesis and genome organization in the Tremellales.</title>
        <authorList>
            <person name="Cuomo C."/>
            <person name="Litvintseva A."/>
            <person name="Heitman J."/>
            <person name="Chen Y."/>
            <person name="Sun S."/>
            <person name="Springer D."/>
            <person name="Dromer F."/>
            <person name="Young S."/>
            <person name="Zeng Q."/>
            <person name="Chapman S."/>
            <person name="Gujja S."/>
            <person name="Saif S."/>
            <person name="Birren B."/>
        </authorList>
    </citation>
    <scope>NUCLEOTIDE SEQUENCE [LARGE SCALE GENOMIC DNA]</scope>
    <source>
        <strain evidence="4">BCC8398</strain>
    </source>
</reference>
<evidence type="ECO:0000313" key="4">
    <source>
        <dbReference type="Proteomes" id="UP000092666"/>
    </source>
</evidence>
<protein>
    <recommendedName>
        <fullName evidence="2">Ubiquitin-like domain-containing protein</fullName>
    </recommendedName>
</protein>
<dbReference type="Proteomes" id="UP000092666">
    <property type="component" value="Unassembled WGS sequence"/>
</dbReference>
<dbReference type="PANTHER" id="PTHR13169">
    <property type="entry name" value="UBIQUITIN-LIKE PROTEIN 3 HCG-1 PROTEIN"/>
    <property type="match status" value="1"/>
</dbReference>
<feature type="region of interest" description="Disordered" evidence="1">
    <location>
        <begin position="1"/>
        <end position="56"/>
    </location>
</feature>
<evidence type="ECO:0000313" key="3">
    <source>
        <dbReference type="EMBL" id="OCF30398.1"/>
    </source>
</evidence>
<dbReference type="InterPro" id="IPR040015">
    <property type="entry name" value="UBL3-like"/>
</dbReference>
<name>A0A1B9GHA5_9TREE</name>
<evidence type="ECO:0000256" key="1">
    <source>
        <dbReference type="SAM" id="MobiDB-lite"/>
    </source>
</evidence>
<evidence type="ECO:0000259" key="2">
    <source>
        <dbReference type="PROSITE" id="PS50053"/>
    </source>
</evidence>
<keyword evidence="4" id="KW-1185">Reference proteome</keyword>
<dbReference type="AlphaFoldDB" id="A0A1B9GHA5"/>
<dbReference type="InterPro" id="IPR029071">
    <property type="entry name" value="Ubiquitin-like_domsf"/>
</dbReference>